<protein>
    <submittedName>
        <fullName evidence="3">Uncharacterized protein</fullName>
    </submittedName>
</protein>
<name>A0A939PJI1_9ACTN</name>
<keyword evidence="4" id="KW-1185">Reference proteome</keyword>
<keyword evidence="2" id="KW-0812">Transmembrane</keyword>
<organism evidence="3 4">
    <name type="scientific">Actinomadura barringtoniae</name>
    <dbReference type="NCBI Taxonomy" id="1427535"/>
    <lineage>
        <taxon>Bacteria</taxon>
        <taxon>Bacillati</taxon>
        <taxon>Actinomycetota</taxon>
        <taxon>Actinomycetes</taxon>
        <taxon>Streptosporangiales</taxon>
        <taxon>Thermomonosporaceae</taxon>
        <taxon>Actinomadura</taxon>
    </lineage>
</organism>
<feature type="region of interest" description="Disordered" evidence="1">
    <location>
        <begin position="1"/>
        <end position="20"/>
    </location>
</feature>
<accession>A0A939PJI1</accession>
<dbReference type="EMBL" id="JAGEOJ010000011">
    <property type="protein sequence ID" value="MBO2450959.1"/>
    <property type="molecule type" value="Genomic_DNA"/>
</dbReference>
<reference evidence="3" key="1">
    <citation type="submission" date="2021-03" db="EMBL/GenBank/DDBJ databases">
        <authorList>
            <person name="Kanchanasin P."/>
            <person name="Saeng-In P."/>
            <person name="Phongsopitanun W."/>
            <person name="Yuki M."/>
            <person name="Kudo T."/>
            <person name="Ohkuma M."/>
            <person name="Tanasupawat S."/>
        </authorList>
    </citation>
    <scope>NUCLEOTIDE SEQUENCE</scope>
    <source>
        <strain evidence="3">GKU 128</strain>
    </source>
</reference>
<evidence type="ECO:0000256" key="1">
    <source>
        <dbReference type="SAM" id="MobiDB-lite"/>
    </source>
</evidence>
<evidence type="ECO:0000313" key="3">
    <source>
        <dbReference type="EMBL" id="MBO2450959.1"/>
    </source>
</evidence>
<gene>
    <name evidence="3" type="ORF">J4573_27945</name>
</gene>
<feature type="transmembrane region" description="Helical" evidence="2">
    <location>
        <begin position="224"/>
        <end position="244"/>
    </location>
</feature>
<comment type="caution">
    <text evidence="3">The sequence shown here is derived from an EMBL/GenBank/DDBJ whole genome shotgun (WGS) entry which is preliminary data.</text>
</comment>
<sequence length="252" mass="25880">MSAIFAGGTAMASTPAPSDGTAAAKVAAQPEVKQRLASFFVHLDQHQQGKLTDQAVSEAAGAAKAPQVEATARPVYSLNPAFVKSEANAPVATFAYMAVGADSASGQHASVWLTKAGKSWTVMNIISGADEAYYPSRAAGGTVFTEPQIHAWYRLANGRVTGLNDTALTSVGKGGVTVAAYQRLVHTRYADKLPGSPYAKSGRLGGYSPSTGVHGRRPDGGSPVLLALGTGGALVGAAGVAVAMRRRWRVPS</sequence>
<proteinExistence type="predicted"/>
<dbReference type="Proteomes" id="UP000669179">
    <property type="component" value="Unassembled WGS sequence"/>
</dbReference>
<keyword evidence="2" id="KW-1133">Transmembrane helix</keyword>
<dbReference type="AlphaFoldDB" id="A0A939PJI1"/>
<evidence type="ECO:0000313" key="4">
    <source>
        <dbReference type="Proteomes" id="UP000669179"/>
    </source>
</evidence>
<keyword evidence="2" id="KW-0472">Membrane</keyword>
<dbReference type="RefSeq" id="WP_208258830.1">
    <property type="nucleotide sequence ID" value="NZ_JAGEOJ010000011.1"/>
</dbReference>
<evidence type="ECO:0000256" key="2">
    <source>
        <dbReference type="SAM" id="Phobius"/>
    </source>
</evidence>